<keyword evidence="3" id="KW-1185">Reference proteome</keyword>
<evidence type="ECO:0000313" key="3">
    <source>
        <dbReference type="Proteomes" id="UP000002730"/>
    </source>
</evidence>
<gene>
    <name evidence="2" type="ordered locus">Clocel_3309</name>
</gene>
<evidence type="ECO:0000313" key="2">
    <source>
        <dbReference type="EMBL" id="ADL52990.1"/>
    </source>
</evidence>
<dbReference type="InterPro" id="IPR036061">
    <property type="entry name" value="CheW-like_dom_sf"/>
</dbReference>
<dbReference type="HOGENOM" id="CLU_978977_0_0_9"/>
<name>D9SV15_CLOC7</name>
<dbReference type="RefSeq" id="WP_010073382.1">
    <property type="nucleotide sequence ID" value="NC_014393.1"/>
</dbReference>
<proteinExistence type="predicted"/>
<dbReference type="EMBL" id="CP002160">
    <property type="protein sequence ID" value="ADL52990.1"/>
    <property type="molecule type" value="Genomic_DNA"/>
</dbReference>
<feature type="domain" description="CheW-like" evidence="1">
    <location>
        <begin position="144"/>
        <end position="284"/>
    </location>
</feature>
<dbReference type="PROSITE" id="PS50851">
    <property type="entry name" value="CHEW"/>
    <property type="match status" value="1"/>
</dbReference>
<sequence>MFDDTKMWKLQVYAERAWRLSMDIAIESAKLPQNGGGLAVVADETRCIANKLYMKLEQIKDGRIINDDFSNILEQLNLLILNGLIELIRLNECVSKNWDGISVSIILDEIRMLVCDLMELFKYKKIEPIEAVELSCYSSVTDMRLFLLQARIGGNVFVENIRYIQQIIRFTSNDKTIFDFKDNTINLKGIKVPVVDLYNQFRLTKTSFAANSSTNYALIVNTDWDQPNKLFAVLVDDIMSISIFKTKFGVSSPCRSAVFYPEFIRECWDADNDQQMLFVDWRNI</sequence>
<dbReference type="GO" id="GO:0007165">
    <property type="term" value="P:signal transduction"/>
    <property type="evidence" value="ECO:0007669"/>
    <property type="project" value="InterPro"/>
</dbReference>
<dbReference type="SUPFAM" id="SSF50341">
    <property type="entry name" value="CheW-like"/>
    <property type="match status" value="1"/>
</dbReference>
<accession>D9SV15</accession>
<evidence type="ECO:0000259" key="1">
    <source>
        <dbReference type="PROSITE" id="PS50851"/>
    </source>
</evidence>
<dbReference type="KEGG" id="ccb:Clocel_3309"/>
<dbReference type="Pfam" id="PF01584">
    <property type="entry name" value="CheW"/>
    <property type="match status" value="1"/>
</dbReference>
<dbReference type="InterPro" id="IPR002545">
    <property type="entry name" value="CheW-lke_dom"/>
</dbReference>
<protein>
    <submittedName>
        <fullName evidence="2">CheW domain protein</fullName>
    </submittedName>
</protein>
<dbReference type="Proteomes" id="UP000002730">
    <property type="component" value="Chromosome"/>
</dbReference>
<reference evidence="2 3" key="1">
    <citation type="submission" date="2010-08" db="EMBL/GenBank/DDBJ databases">
        <title>Complete sequence of Clostridium cellulovorans 743B.</title>
        <authorList>
            <consortium name="US DOE Joint Genome Institute"/>
            <person name="Lucas S."/>
            <person name="Copeland A."/>
            <person name="Lapidus A."/>
            <person name="Cheng J.-F."/>
            <person name="Bruce D."/>
            <person name="Goodwin L."/>
            <person name="Pitluck S."/>
            <person name="Chertkov O."/>
            <person name="Detter J.C."/>
            <person name="Han C."/>
            <person name="Tapia R."/>
            <person name="Land M."/>
            <person name="Hauser L."/>
            <person name="Chang Y.-J."/>
            <person name="Jeffries C."/>
            <person name="Kyrpides N."/>
            <person name="Ivanova N."/>
            <person name="Mikhailova N."/>
            <person name="Hemme C.L."/>
            <person name="Woyke T."/>
        </authorList>
    </citation>
    <scope>NUCLEOTIDE SEQUENCE [LARGE SCALE GENOMIC DNA]</scope>
    <source>
        <strain evidence="3">ATCC 35296 / DSM 3052 / OCM 3 / 743B</strain>
    </source>
</reference>
<organism evidence="2 3">
    <name type="scientific">Clostridium cellulovorans (strain ATCC 35296 / DSM 3052 / OCM 3 / 743B)</name>
    <dbReference type="NCBI Taxonomy" id="573061"/>
    <lineage>
        <taxon>Bacteria</taxon>
        <taxon>Bacillati</taxon>
        <taxon>Bacillota</taxon>
        <taxon>Clostridia</taxon>
        <taxon>Eubacteriales</taxon>
        <taxon>Clostridiaceae</taxon>
        <taxon>Clostridium</taxon>
    </lineage>
</organism>
<dbReference type="GO" id="GO:0006935">
    <property type="term" value="P:chemotaxis"/>
    <property type="evidence" value="ECO:0007669"/>
    <property type="project" value="InterPro"/>
</dbReference>
<dbReference type="STRING" id="573061.Clocel_3309"/>
<dbReference type="AlphaFoldDB" id="D9SV15"/>